<dbReference type="AlphaFoldDB" id="A0A1L4BQJ4"/>
<evidence type="ECO:0000313" key="2">
    <source>
        <dbReference type="EMBL" id="API86106.1"/>
    </source>
</evidence>
<dbReference type="Pfam" id="PF00196">
    <property type="entry name" value="GerE"/>
    <property type="match status" value="1"/>
</dbReference>
<name>A0A1L4BQJ4_9GAMM</name>
<dbReference type="RefSeq" id="WP_072711302.1">
    <property type="nucleotide sequence ID" value="NZ_CP016796.1"/>
</dbReference>
<proteinExistence type="predicted"/>
<dbReference type="KEGG" id="frx:F7310_01460"/>
<sequence>MSFKKKSCEIGFNSLYRLTKDDVNLVISDSIAYREKLIAFLSLLKLDQVTNLSWIRIIDDNKFQTVTSNINVNASLNYSHSGLWQYDKVTVSYTSDSEGVIDYYTLNPNDTYAIENKHLLSIYNCKHFQNIYDYFSFEIGRDFYNSLDTKSKIALRKRLDSVISLMYQSIFLEKTFEVKELNATFYKDSFGEIETEILSTYKLTPLNLSYLKLIATGNTAKEIALQLNKSSRSVETTIMTLCKKLKCSNKQQLVLVAKIIVSYLYY</sequence>
<keyword evidence="3" id="KW-1185">Reference proteome</keyword>
<dbReference type="InterPro" id="IPR016032">
    <property type="entry name" value="Sig_transdc_resp-reg_C-effctor"/>
</dbReference>
<dbReference type="Proteomes" id="UP000184222">
    <property type="component" value="Chromosome"/>
</dbReference>
<dbReference type="Gene3D" id="1.10.10.10">
    <property type="entry name" value="Winged helix-like DNA-binding domain superfamily/Winged helix DNA-binding domain"/>
    <property type="match status" value="1"/>
</dbReference>
<dbReference type="EMBL" id="CP016796">
    <property type="protein sequence ID" value="API86106.1"/>
    <property type="molecule type" value="Genomic_DNA"/>
</dbReference>
<evidence type="ECO:0000259" key="1">
    <source>
        <dbReference type="SMART" id="SM00421"/>
    </source>
</evidence>
<protein>
    <recommendedName>
        <fullName evidence="1">HTH luxR-type domain-containing protein</fullName>
    </recommendedName>
</protein>
<dbReference type="GO" id="GO:0006355">
    <property type="term" value="P:regulation of DNA-templated transcription"/>
    <property type="evidence" value="ECO:0007669"/>
    <property type="project" value="InterPro"/>
</dbReference>
<dbReference type="InterPro" id="IPR036388">
    <property type="entry name" value="WH-like_DNA-bd_sf"/>
</dbReference>
<feature type="domain" description="HTH luxR-type" evidence="1">
    <location>
        <begin position="200"/>
        <end position="257"/>
    </location>
</feature>
<evidence type="ECO:0000313" key="3">
    <source>
        <dbReference type="Proteomes" id="UP000184222"/>
    </source>
</evidence>
<gene>
    <name evidence="2" type="ORF">F7310_01460</name>
</gene>
<dbReference type="SUPFAM" id="SSF46894">
    <property type="entry name" value="C-terminal effector domain of the bipartite response regulators"/>
    <property type="match status" value="1"/>
</dbReference>
<organism evidence="2 3">
    <name type="scientific">Francisella uliginis</name>
    <dbReference type="NCBI Taxonomy" id="573570"/>
    <lineage>
        <taxon>Bacteria</taxon>
        <taxon>Pseudomonadati</taxon>
        <taxon>Pseudomonadota</taxon>
        <taxon>Gammaproteobacteria</taxon>
        <taxon>Thiotrichales</taxon>
        <taxon>Francisellaceae</taxon>
        <taxon>Francisella</taxon>
    </lineage>
</organism>
<dbReference type="SMART" id="SM00421">
    <property type="entry name" value="HTH_LUXR"/>
    <property type="match status" value="1"/>
</dbReference>
<dbReference type="OrthoDB" id="9802186at2"/>
<accession>A0A1L4BQJ4</accession>
<reference evidence="2 3" key="1">
    <citation type="journal article" date="2016" name="Appl. Environ. Microbiol.">
        <title>Whole genome relationships among Francisella bacteria of diverse origin define new species and provide specific regions for detection.</title>
        <authorList>
            <person name="Challacombe J.F."/>
            <person name="Petersen J.M."/>
            <person name="Gallegos-Graves V."/>
            <person name="Hodge D."/>
            <person name="Pillai S."/>
            <person name="Kuske C.R."/>
        </authorList>
    </citation>
    <scope>NUCLEOTIDE SEQUENCE [LARGE SCALE GENOMIC DNA]</scope>
    <source>
        <strain evidence="3">TX07-7310</strain>
    </source>
</reference>
<dbReference type="InterPro" id="IPR000792">
    <property type="entry name" value="Tscrpt_reg_LuxR_C"/>
</dbReference>
<dbReference type="GO" id="GO:0003677">
    <property type="term" value="F:DNA binding"/>
    <property type="evidence" value="ECO:0007669"/>
    <property type="project" value="InterPro"/>
</dbReference>